<dbReference type="PANTHER" id="PTHR47067:SF7">
    <property type="entry name" value="TPX2 (TARGETING PROTEIN FOR XKLP2) PROTEIN FAMILY"/>
    <property type="match status" value="1"/>
</dbReference>
<feature type="compositionally biased region" description="Basic and acidic residues" evidence="6">
    <location>
        <begin position="317"/>
        <end position="326"/>
    </location>
</feature>
<feature type="compositionally biased region" description="Polar residues" evidence="6">
    <location>
        <begin position="337"/>
        <end position="356"/>
    </location>
</feature>
<comment type="similarity">
    <text evidence="2">Belongs to the TPX2 family.</text>
</comment>
<dbReference type="Pfam" id="PF06886">
    <property type="entry name" value="TPX2"/>
    <property type="match status" value="1"/>
</dbReference>
<feature type="region of interest" description="Disordered" evidence="6">
    <location>
        <begin position="97"/>
        <end position="116"/>
    </location>
</feature>
<dbReference type="AlphaFoldDB" id="A0A1D1YJR9"/>
<comment type="subcellular location">
    <subcellularLocation>
        <location evidence="1">Cytoplasm</location>
        <location evidence="1">Cytoskeleton</location>
    </subcellularLocation>
</comment>
<feature type="region of interest" description="Disordered" evidence="6">
    <location>
        <begin position="187"/>
        <end position="276"/>
    </location>
</feature>
<feature type="compositionally biased region" description="Basic and acidic residues" evidence="6">
    <location>
        <begin position="197"/>
        <end position="209"/>
    </location>
</feature>
<name>A0A1D1YJR9_9ARAE</name>
<dbReference type="EMBL" id="GDJX01013049">
    <property type="protein sequence ID" value="JAT54887.1"/>
    <property type="molecule type" value="Transcribed_RNA"/>
</dbReference>
<feature type="compositionally biased region" description="Polar residues" evidence="6">
    <location>
        <begin position="259"/>
        <end position="269"/>
    </location>
</feature>
<evidence type="ECO:0000256" key="5">
    <source>
        <dbReference type="ARBA" id="ARBA00023212"/>
    </source>
</evidence>
<dbReference type="PANTHER" id="PTHR47067">
    <property type="entry name" value="TPX2 (TARGETING PROTEIN FOR XKLP2) PROTEIN FAMILY-RELATED"/>
    <property type="match status" value="1"/>
</dbReference>
<feature type="compositionally biased region" description="Basic residues" evidence="6">
    <location>
        <begin position="557"/>
        <end position="566"/>
    </location>
</feature>
<evidence type="ECO:0000256" key="3">
    <source>
        <dbReference type="ARBA" id="ARBA00022490"/>
    </source>
</evidence>
<evidence type="ECO:0000256" key="6">
    <source>
        <dbReference type="SAM" id="MobiDB-lite"/>
    </source>
</evidence>
<gene>
    <name evidence="8" type="ORF">g.50729</name>
</gene>
<evidence type="ECO:0000256" key="4">
    <source>
        <dbReference type="ARBA" id="ARBA00022701"/>
    </source>
</evidence>
<proteinExistence type="inferred from homology"/>
<keyword evidence="4" id="KW-0493">Microtubule</keyword>
<organism evidence="8">
    <name type="scientific">Anthurium amnicola</name>
    <dbReference type="NCBI Taxonomy" id="1678845"/>
    <lineage>
        <taxon>Eukaryota</taxon>
        <taxon>Viridiplantae</taxon>
        <taxon>Streptophyta</taxon>
        <taxon>Embryophyta</taxon>
        <taxon>Tracheophyta</taxon>
        <taxon>Spermatophyta</taxon>
        <taxon>Magnoliopsida</taxon>
        <taxon>Liliopsida</taxon>
        <taxon>Araceae</taxon>
        <taxon>Pothoideae</taxon>
        <taxon>Potheae</taxon>
        <taxon>Anthurium</taxon>
    </lineage>
</organism>
<keyword evidence="3" id="KW-0963">Cytoplasm</keyword>
<feature type="domain" description="TPX2 C-terminal" evidence="7">
    <location>
        <begin position="445"/>
        <end position="512"/>
    </location>
</feature>
<protein>
    <recommendedName>
        <fullName evidence="7">TPX2 C-terminal domain-containing protein</fullName>
    </recommendedName>
</protein>
<dbReference type="InterPro" id="IPR027329">
    <property type="entry name" value="TPX2_C"/>
</dbReference>
<evidence type="ECO:0000259" key="7">
    <source>
        <dbReference type="Pfam" id="PF06886"/>
    </source>
</evidence>
<dbReference type="GO" id="GO:0005874">
    <property type="term" value="C:microtubule"/>
    <property type="evidence" value="ECO:0007669"/>
    <property type="project" value="UniProtKB-KW"/>
</dbReference>
<sequence>MEDAACVAKGFYEPPDAANVEEEAIPVPRLEASISFGRYMSESLEWGKWSSFTQKRYLEEAEKYSKPGSVAQKKAYFEARNKSIAAQKAAALLEQANATTDADPVEESNEGENYKYGNTDSVYSKLQLASQVEAAATLTVQVEEPGHSTSLPVCPPNYSYEQDLVESKRQKENNVGEHQTIMDSAITLTCSPSSSSSDKEARELVKSEEKDIELENPTLVVAPSRSNSSETSEDIENQNASTEAEPSKTSQPVKPPPLQESSVANQEVSASKEKRQKPLVSMWPVFNKASMASQTPLKPVIPSYPRKENLSNLSKKFAHDTKDRKISTPKSLHMSITVASQRASETTTSKSIPNNKKNGDSKFVVRSSKTSPRTPHCNIPLITSTTRVSKAGVPKVVLLTPQSDTKRMRTPSQMTDPRNRKINVMCQSVSTDGWKKPSQVTCSPFSFRCEERAEMRKEFFLKLEEKLNAERLQRQAKAKEMAENELKRLRQSLRFKARPMPGFYRKTEPLKNEIKKIPSTCPQSPKLGRKVILPLEVPVTECLPSLGSSRGKSPRMTPKRARQLPH</sequence>
<dbReference type="InterPro" id="IPR044216">
    <property type="entry name" value="WDL7"/>
</dbReference>
<feature type="region of interest" description="Disordered" evidence="6">
    <location>
        <begin position="543"/>
        <end position="566"/>
    </location>
</feature>
<feature type="region of interest" description="Disordered" evidence="6">
    <location>
        <begin position="317"/>
        <end position="380"/>
    </location>
</feature>
<feature type="compositionally biased region" description="Polar residues" evidence="6">
    <location>
        <begin position="237"/>
        <end position="252"/>
    </location>
</feature>
<reference evidence="8" key="1">
    <citation type="submission" date="2015-07" db="EMBL/GenBank/DDBJ databases">
        <title>Transcriptome Assembly of Anthurium amnicola.</title>
        <authorList>
            <person name="Suzuki J."/>
        </authorList>
    </citation>
    <scope>NUCLEOTIDE SEQUENCE</scope>
</reference>
<keyword evidence="5" id="KW-0206">Cytoskeleton</keyword>
<accession>A0A1D1YJR9</accession>
<evidence type="ECO:0000256" key="1">
    <source>
        <dbReference type="ARBA" id="ARBA00004245"/>
    </source>
</evidence>
<evidence type="ECO:0000313" key="8">
    <source>
        <dbReference type="EMBL" id="JAT54887.1"/>
    </source>
</evidence>
<evidence type="ECO:0000256" key="2">
    <source>
        <dbReference type="ARBA" id="ARBA00005885"/>
    </source>
</evidence>